<reference evidence="2" key="1">
    <citation type="journal article" date="2014" name="Int. J. Syst. Evol. Microbiol.">
        <title>Complete genome sequence of Corynebacterium casei LMG S-19264T (=DSM 44701T), isolated from a smear-ripened cheese.</title>
        <authorList>
            <consortium name="US DOE Joint Genome Institute (JGI-PGF)"/>
            <person name="Walter F."/>
            <person name="Albersmeier A."/>
            <person name="Kalinowski J."/>
            <person name="Ruckert C."/>
        </authorList>
    </citation>
    <scope>NUCLEOTIDE SEQUENCE</scope>
    <source>
        <strain evidence="2">NBRC 101628</strain>
    </source>
</reference>
<comment type="caution">
    <text evidence="2">The sequence shown here is derived from an EMBL/GenBank/DDBJ whole genome shotgun (WGS) entry which is preliminary data.</text>
</comment>
<dbReference type="RefSeq" id="WP_095504595.1">
    <property type="nucleotide sequence ID" value="NZ_BSNC01000006.1"/>
</dbReference>
<accession>A0AA37VZZ8</accession>
<dbReference type="AlphaFoldDB" id="A0AA37VZZ8"/>
<dbReference type="InterPro" id="IPR046058">
    <property type="entry name" value="WbuC_cupin"/>
</dbReference>
<reference evidence="2" key="2">
    <citation type="submission" date="2023-01" db="EMBL/GenBank/DDBJ databases">
        <title>Draft genome sequence of Paraferrimonas sedimenticola strain NBRC 101628.</title>
        <authorList>
            <person name="Sun Q."/>
            <person name="Mori K."/>
        </authorList>
    </citation>
    <scope>NUCLEOTIDE SEQUENCE</scope>
    <source>
        <strain evidence="2">NBRC 101628</strain>
    </source>
</reference>
<evidence type="ECO:0000259" key="1">
    <source>
        <dbReference type="Pfam" id="PF19480"/>
    </source>
</evidence>
<proteinExistence type="predicted"/>
<gene>
    <name evidence="2" type="ORF">GCM10007895_28760</name>
</gene>
<protein>
    <recommendedName>
        <fullName evidence="1">Cupin fold metalloprotein WbuC cupin domain-containing protein</fullName>
    </recommendedName>
</protein>
<dbReference type="NCBIfam" id="TIGR04366">
    <property type="entry name" value="cupin_WbuC"/>
    <property type="match status" value="1"/>
</dbReference>
<dbReference type="EMBL" id="BSNC01000006">
    <property type="protein sequence ID" value="GLP97569.1"/>
    <property type="molecule type" value="Genomic_DNA"/>
</dbReference>
<evidence type="ECO:0000313" key="2">
    <source>
        <dbReference type="EMBL" id="GLP97569.1"/>
    </source>
</evidence>
<evidence type="ECO:0000313" key="3">
    <source>
        <dbReference type="Proteomes" id="UP001161422"/>
    </source>
</evidence>
<name>A0AA37VZZ8_9GAMM</name>
<dbReference type="InterPro" id="IPR027565">
    <property type="entry name" value="Cupin_WbuC"/>
</dbReference>
<organism evidence="2 3">
    <name type="scientific">Paraferrimonas sedimenticola</name>
    <dbReference type="NCBI Taxonomy" id="375674"/>
    <lineage>
        <taxon>Bacteria</taxon>
        <taxon>Pseudomonadati</taxon>
        <taxon>Pseudomonadota</taxon>
        <taxon>Gammaproteobacteria</taxon>
        <taxon>Alteromonadales</taxon>
        <taxon>Ferrimonadaceae</taxon>
        <taxon>Paraferrimonas</taxon>
    </lineage>
</organism>
<sequence>MTKFYTAERLQALKLQAAEAPRKRANLNIHDSLGATVQKLFITTEPGTYIRPHKHNKWELFVVLDGAIDLLLFDEQGEVTAVHPMGAEALRAVEIAADTWHSYAVRESGTLAIEVKQGPYDPDAPADFAPWAPAEGEEGWQEYLAKMEAAQA</sequence>
<dbReference type="Proteomes" id="UP001161422">
    <property type="component" value="Unassembled WGS sequence"/>
</dbReference>
<dbReference type="SUPFAM" id="SSF51182">
    <property type="entry name" value="RmlC-like cupins"/>
    <property type="match status" value="1"/>
</dbReference>
<dbReference type="InterPro" id="IPR011051">
    <property type="entry name" value="RmlC_Cupin_sf"/>
</dbReference>
<dbReference type="InterPro" id="IPR014710">
    <property type="entry name" value="RmlC-like_jellyroll"/>
</dbReference>
<feature type="domain" description="Cupin fold metalloprotein WbuC cupin" evidence="1">
    <location>
        <begin position="7"/>
        <end position="82"/>
    </location>
</feature>
<keyword evidence="3" id="KW-1185">Reference proteome</keyword>
<dbReference type="Pfam" id="PF19480">
    <property type="entry name" value="DUF6016"/>
    <property type="match status" value="1"/>
</dbReference>
<dbReference type="Gene3D" id="2.60.120.10">
    <property type="entry name" value="Jelly Rolls"/>
    <property type="match status" value="1"/>
</dbReference>
<dbReference type="CDD" id="cd07005">
    <property type="entry name" value="cupin_WbuC-like"/>
    <property type="match status" value="1"/>
</dbReference>